<dbReference type="EMBL" id="JABFUD020000005">
    <property type="protein sequence ID" value="KAI5080246.1"/>
    <property type="molecule type" value="Genomic_DNA"/>
</dbReference>
<dbReference type="Proteomes" id="UP000886520">
    <property type="component" value="Chromosome 5"/>
</dbReference>
<sequence>MGYSGRVLTGCEQSTDRLFAEYRMAILAEYRQALCSSLLSNLAMETPTPPAWSFPFSWVGWGRERERKKKKKKSLQNYSERGQRGREGAARYNVPSTPFTRIRLDKMTDLSWAPLGSDPVCLTYPARKAGVSVVNRYLSTVLEEKFFQK</sequence>
<proteinExistence type="predicted"/>
<evidence type="ECO:0000313" key="3">
    <source>
        <dbReference type="Proteomes" id="UP000886520"/>
    </source>
</evidence>
<keyword evidence="3" id="KW-1185">Reference proteome</keyword>
<organism evidence="2 3">
    <name type="scientific">Adiantum capillus-veneris</name>
    <name type="common">Maidenhair fern</name>
    <dbReference type="NCBI Taxonomy" id="13818"/>
    <lineage>
        <taxon>Eukaryota</taxon>
        <taxon>Viridiplantae</taxon>
        <taxon>Streptophyta</taxon>
        <taxon>Embryophyta</taxon>
        <taxon>Tracheophyta</taxon>
        <taxon>Polypodiopsida</taxon>
        <taxon>Polypodiidae</taxon>
        <taxon>Polypodiales</taxon>
        <taxon>Pteridineae</taxon>
        <taxon>Pteridaceae</taxon>
        <taxon>Vittarioideae</taxon>
        <taxon>Adiantum</taxon>
    </lineage>
</organism>
<comment type="caution">
    <text evidence="2">The sequence shown here is derived from an EMBL/GenBank/DDBJ whole genome shotgun (WGS) entry which is preliminary data.</text>
</comment>
<feature type="non-terminal residue" evidence="2">
    <location>
        <position position="149"/>
    </location>
</feature>
<evidence type="ECO:0000313" key="2">
    <source>
        <dbReference type="EMBL" id="KAI5080246.1"/>
    </source>
</evidence>
<feature type="region of interest" description="Disordered" evidence="1">
    <location>
        <begin position="69"/>
        <end position="91"/>
    </location>
</feature>
<dbReference type="AlphaFoldDB" id="A0A9D4ZNT6"/>
<evidence type="ECO:0000256" key="1">
    <source>
        <dbReference type="SAM" id="MobiDB-lite"/>
    </source>
</evidence>
<accession>A0A9D4ZNT6</accession>
<name>A0A9D4ZNT6_ADICA</name>
<gene>
    <name evidence="2" type="ORF">GOP47_0005725</name>
</gene>
<reference evidence="2 3" key="1">
    <citation type="submission" date="2021-01" db="EMBL/GenBank/DDBJ databases">
        <title>Adiantum capillus-veneris genome.</title>
        <authorList>
            <person name="Fang Y."/>
            <person name="Liao Q."/>
        </authorList>
    </citation>
    <scope>NUCLEOTIDE SEQUENCE [LARGE SCALE GENOMIC DNA]</scope>
    <source>
        <strain evidence="2">H3</strain>
        <tissue evidence="2">Leaf</tissue>
    </source>
</reference>
<protein>
    <submittedName>
        <fullName evidence="2">Uncharacterized protein</fullName>
    </submittedName>
</protein>